<feature type="chain" id="PRO_5009109794" description="Outer membrane protein beta-barrel domain-containing protein" evidence="1">
    <location>
        <begin position="27"/>
        <end position="151"/>
    </location>
</feature>
<gene>
    <name evidence="2" type="ORF">BJI67_10595</name>
</gene>
<sequence length="151" mass="16527">MTTCKHGLGALICAIGVCLSISPAHAGSANFSAGYNLIPNSYYAAIGYREGYWGAEAMLMTMGREEPTVRPGPESNFDLMGYLPWAGLFMRGGVVVGWGKVGYDIGIGDDLAINRHWAIRIQDIHFHATEDQQQSAESEHQISIGVRYQFQ</sequence>
<organism evidence="2 3">
    <name type="scientific">Acidihalobacter aeolianus</name>
    <dbReference type="NCBI Taxonomy" id="2792603"/>
    <lineage>
        <taxon>Bacteria</taxon>
        <taxon>Pseudomonadati</taxon>
        <taxon>Pseudomonadota</taxon>
        <taxon>Gammaproteobacteria</taxon>
        <taxon>Chromatiales</taxon>
        <taxon>Ectothiorhodospiraceae</taxon>
        <taxon>Acidihalobacter</taxon>
    </lineage>
</organism>
<dbReference type="AlphaFoldDB" id="A0A1D8K909"/>
<proteinExistence type="predicted"/>
<accession>A0A1D8K909</accession>
<dbReference type="SUPFAM" id="SSF56925">
    <property type="entry name" value="OMPA-like"/>
    <property type="match status" value="1"/>
</dbReference>
<keyword evidence="1" id="KW-0732">Signal</keyword>
<dbReference type="EMBL" id="CP017448">
    <property type="protein sequence ID" value="AOV17447.1"/>
    <property type="molecule type" value="Genomic_DNA"/>
</dbReference>
<dbReference type="InterPro" id="IPR011250">
    <property type="entry name" value="OMP/PagP_B-barrel"/>
</dbReference>
<name>A0A1D8K909_9GAMM</name>
<evidence type="ECO:0000313" key="2">
    <source>
        <dbReference type="EMBL" id="AOV17447.1"/>
    </source>
</evidence>
<evidence type="ECO:0000313" key="3">
    <source>
        <dbReference type="Proteomes" id="UP000095342"/>
    </source>
</evidence>
<reference evidence="2 3" key="1">
    <citation type="submission" date="2016-09" db="EMBL/GenBank/DDBJ databases">
        <title>Acidihalobacter prosperus V6 (DSM14174).</title>
        <authorList>
            <person name="Khaleque H.N."/>
            <person name="Ramsay J.P."/>
            <person name="Murphy R.J.T."/>
            <person name="Kaksonen A.H."/>
            <person name="Boxall N.J."/>
            <person name="Watkin E.L.J."/>
        </authorList>
    </citation>
    <scope>NUCLEOTIDE SEQUENCE [LARGE SCALE GENOMIC DNA]</scope>
    <source>
        <strain evidence="2 3">V6</strain>
    </source>
</reference>
<dbReference type="Proteomes" id="UP000095342">
    <property type="component" value="Chromosome"/>
</dbReference>
<evidence type="ECO:0000256" key="1">
    <source>
        <dbReference type="SAM" id="SignalP"/>
    </source>
</evidence>
<evidence type="ECO:0008006" key="4">
    <source>
        <dbReference type="Google" id="ProtNLM"/>
    </source>
</evidence>
<protein>
    <recommendedName>
        <fullName evidence="4">Outer membrane protein beta-barrel domain-containing protein</fullName>
    </recommendedName>
</protein>
<feature type="signal peptide" evidence="1">
    <location>
        <begin position="1"/>
        <end position="26"/>
    </location>
</feature>
<keyword evidence="3" id="KW-1185">Reference proteome</keyword>
<dbReference type="KEGG" id="aaeo:BJI67_10595"/>